<comment type="caution">
    <text evidence="1">The sequence shown here is derived from an EMBL/GenBank/DDBJ whole genome shotgun (WGS) entry which is preliminary data.</text>
</comment>
<accession>A0A0R0M4E8</accession>
<evidence type="ECO:0000313" key="2">
    <source>
        <dbReference type="Proteomes" id="UP000051530"/>
    </source>
</evidence>
<sequence length="40" mass="4768">MLECKFLKINVARVRCKQHAIYSFEPLIVKNHKVFSIFES</sequence>
<dbReference type="EMBL" id="LGUB01000011">
    <property type="protein sequence ID" value="KRH94997.1"/>
    <property type="molecule type" value="Genomic_DNA"/>
</dbReference>
<proteinExistence type="predicted"/>
<name>A0A0R0M4E8_9MICR</name>
<organism evidence="1 2">
    <name type="scientific">Pseudoloma neurophilia</name>
    <dbReference type="NCBI Taxonomy" id="146866"/>
    <lineage>
        <taxon>Eukaryota</taxon>
        <taxon>Fungi</taxon>
        <taxon>Fungi incertae sedis</taxon>
        <taxon>Microsporidia</taxon>
        <taxon>Pseudoloma</taxon>
    </lineage>
</organism>
<evidence type="ECO:0000313" key="1">
    <source>
        <dbReference type="EMBL" id="KRH94997.1"/>
    </source>
</evidence>
<dbReference type="AlphaFoldDB" id="A0A0R0M4E8"/>
<dbReference type="Proteomes" id="UP000051530">
    <property type="component" value="Unassembled WGS sequence"/>
</dbReference>
<dbReference type="VEuPathDB" id="MicrosporidiaDB:M153_690003551"/>
<keyword evidence="2" id="KW-1185">Reference proteome</keyword>
<protein>
    <submittedName>
        <fullName evidence="1">Uncharacterized protein</fullName>
    </submittedName>
</protein>
<gene>
    <name evidence="1" type="ORF">M153_690003551</name>
</gene>
<reference evidence="1 2" key="1">
    <citation type="submission" date="2015-07" db="EMBL/GenBank/DDBJ databases">
        <title>The genome of Pseudoloma neurophilia, a relevant intracellular parasite of the zebrafish.</title>
        <authorList>
            <person name="Ndikumana S."/>
            <person name="Pelin A."/>
            <person name="Sanders J."/>
            <person name="Corradi N."/>
        </authorList>
    </citation>
    <scope>NUCLEOTIDE SEQUENCE [LARGE SCALE GENOMIC DNA]</scope>
    <source>
        <strain evidence="1 2">MK1</strain>
    </source>
</reference>